<dbReference type="SUPFAM" id="SSF50156">
    <property type="entry name" value="PDZ domain-like"/>
    <property type="match status" value="1"/>
</dbReference>
<dbReference type="PANTHER" id="PTHR46829">
    <property type="entry name" value="STERILE ALPHA MOTIF DOMAIN-CONTAINING PROTEIN 15"/>
    <property type="match status" value="1"/>
</dbReference>
<dbReference type="InterPro" id="IPR036034">
    <property type="entry name" value="PDZ_sf"/>
</dbReference>
<dbReference type="Proteomes" id="UP000095280">
    <property type="component" value="Unplaced"/>
</dbReference>
<organism evidence="4 5">
    <name type="scientific">Macrostomum lignano</name>
    <dbReference type="NCBI Taxonomy" id="282301"/>
    <lineage>
        <taxon>Eukaryota</taxon>
        <taxon>Metazoa</taxon>
        <taxon>Spiralia</taxon>
        <taxon>Lophotrochozoa</taxon>
        <taxon>Platyhelminthes</taxon>
        <taxon>Rhabditophora</taxon>
        <taxon>Macrostomorpha</taxon>
        <taxon>Macrostomida</taxon>
        <taxon>Macrostomidae</taxon>
        <taxon>Macrostomum</taxon>
    </lineage>
</organism>
<dbReference type="SMART" id="SM00454">
    <property type="entry name" value="SAM"/>
    <property type="match status" value="1"/>
</dbReference>
<evidence type="ECO:0000313" key="5">
    <source>
        <dbReference type="WBParaSite" id="maker-unitig_3359-snap-gene-0.1-mRNA-1"/>
    </source>
</evidence>
<feature type="compositionally biased region" description="Pro residues" evidence="1">
    <location>
        <begin position="479"/>
        <end position="491"/>
    </location>
</feature>
<reference evidence="5" key="1">
    <citation type="submission" date="2016-11" db="UniProtKB">
        <authorList>
            <consortium name="WormBaseParasite"/>
        </authorList>
    </citation>
    <scope>IDENTIFICATION</scope>
</reference>
<evidence type="ECO:0000259" key="3">
    <source>
        <dbReference type="PROSITE" id="PS50106"/>
    </source>
</evidence>
<keyword evidence="4" id="KW-1185">Reference proteome</keyword>
<dbReference type="AlphaFoldDB" id="A0A1I8FG85"/>
<dbReference type="SUPFAM" id="SSF47769">
    <property type="entry name" value="SAM/Pointed domain"/>
    <property type="match status" value="1"/>
</dbReference>
<feature type="compositionally biased region" description="Low complexity" evidence="1">
    <location>
        <begin position="280"/>
        <end position="290"/>
    </location>
</feature>
<feature type="domain" description="PDZ" evidence="3">
    <location>
        <begin position="533"/>
        <end position="621"/>
    </location>
</feature>
<dbReference type="PANTHER" id="PTHR46829:SF1">
    <property type="entry name" value="STERILE ALPHA MOTIF DOMAIN-CONTAINING PROTEIN 15"/>
    <property type="match status" value="1"/>
</dbReference>
<sequence>RTSVLNLFDVSSRPAAQSVTAPPPNVSIQTQLSMLKKTLWVAIIGRMESEIADLQNPEVPQCLYWSAEQVADWVSSLGLGQYRDCFLTNGINGRRLVLVDASNLPKIGVHEFQHVQALSGAVRDLLKIESPRWDRRIYLPPRDNLGMYLEMKSKTGKSLDELTYDKFNAKFSNAKWRPPVANMCLLLPPSSDDFSGVALAKRHAVCLAGFQKPPPPPSRTLLSSQEDQRAGGDSPNSSLTPSSSSSSLSSDSGSSSVPSVNVENDASSGSSSDVDDDVDGAAGASTTATTMIDPSADSVGISPGTDDSAILSDEGDTGLDADLDVDFFGLGDDVTACLSLLTSTAEVPEAEAGFLADFLTRPPLPTICGLGAVIQRLRRHGPPPVHFQENPGAAEDLQDPMPPVIEDVCRIGSPDSEALLQLLLSPHLAALWDCLLRVAHPPADETSIDLDDFLEIEISTAVGDAPDAANDPATVPLRRPQPPPQRPPPPAAFRRSVIGGAAERTRHRRRSAPRRSFFPATRLTSHSASPLSAASARRPRKPAVAVAAASGDDGTASSSSLSASPRQAIAVARVLAGSQADVAGGLHVGDIIREANGQPMETPEALQRLLRQTVGRITLRI</sequence>
<evidence type="ECO:0000256" key="1">
    <source>
        <dbReference type="SAM" id="MobiDB-lite"/>
    </source>
</evidence>
<dbReference type="InterPro" id="IPR013761">
    <property type="entry name" value="SAM/pointed_sf"/>
</dbReference>
<protein>
    <submittedName>
        <fullName evidence="5">SAM domain-containing protein</fullName>
    </submittedName>
</protein>
<dbReference type="InterPro" id="IPR041489">
    <property type="entry name" value="PDZ_6"/>
</dbReference>
<dbReference type="PROSITE" id="PS50106">
    <property type="entry name" value="PDZ"/>
    <property type="match status" value="1"/>
</dbReference>
<feature type="region of interest" description="Disordered" evidence="1">
    <location>
        <begin position="210"/>
        <end position="313"/>
    </location>
</feature>
<proteinExistence type="predicted"/>
<dbReference type="Pfam" id="PF17820">
    <property type="entry name" value="PDZ_6"/>
    <property type="match status" value="1"/>
</dbReference>
<dbReference type="InterPro" id="IPR001478">
    <property type="entry name" value="PDZ"/>
</dbReference>
<feature type="domain" description="SAM" evidence="2">
    <location>
        <begin position="65"/>
        <end position="128"/>
    </location>
</feature>
<feature type="region of interest" description="Disordered" evidence="1">
    <location>
        <begin position="463"/>
        <end position="562"/>
    </location>
</feature>
<evidence type="ECO:0000313" key="4">
    <source>
        <dbReference type="Proteomes" id="UP000095280"/>
    </source>
</evidence>
<dbReference type="PROSITE" id="PS50105">
    <property type="entry name" value="SAM_DOMAIN"/>
    <property type="match status" value="1"/>
</dbReference>
<dbReference type="Gene3D" id="1.10.150.50">
    <property type="entry name" value="Transcription Factor, Ets-1"/>
    <property type="match status" value="1"/>
</dbReference>
<feature type="compositionally biased region" description="Low complexity" evidence="1">
    <location>
        <begin position="514"/>
        <end position="562"/>
    </location>
</feature>
<dbReference type="InterPro" id="IPR001660">
    <property type="entry name" value="SAM"/>
</dbReference>
<evidence type="ECO:0000259" key="2">
    <source>
        <dbReference type="PROSITE" id="PS50105"/>
    </source>
</evidence>
<dbReference type="WBParaSite" id="maker-unitig_3359-snap-gene-0.1-mRNA-1">
    <property type="protein sequence ID" value="maker-unitig_3359-snap-gene-0.1-mRNA-1"/>
    <property type="gene ID" value="maker-unitig_3359-snap-gene-0.1"/>
</dbReference>
<dbReference type="Pfam" id="PF07647">
    <property type="entry name" value="SAM_2"/>
    <property type="match status" value="1"/>
</dbReference>
<name>A0A1I8FG85_9PLAT</name>
<accession>A0A1I8FG85</accession>
<feature type="compositionally biased region" description="Low complexity" evidence="1">
    <location>
        <begin position="232"/>
        <end position="272"/>
    </location>
</feature>
<dbReference type="Gene3D" id="2.30.42.10">
    <property type="match status" value="1"/>
</dbReference>